<dbReference type="InterPro" id="IPR050930">
    <property type="entry name" value="MFS_Vesicular_Transporter"/>
</dbReference>
<evidence type="ECO:0000256" key="5">
    <source>
        <dbReference type="ARBA" id="ARBA00023136"/>
    </source>
</evidence>
<evidence type="ECO:0000259" key="8">
    <source>
        <dbReference type="PROSITE" id="PS50850"/>
    </source>
</evidence>
<dbReference type="PANTHER" id="PTHR23506:SF23">
    <property type="entry name" value="GH10249P"/>
    <property type="match status" value="1"/>
</dbReference>
<evidence type="ECO:0000256" key="7">
    <source>
        <dbReference type="SAM" id="Phobius"/>
    </source>
</evidence>
<feature type="transmembrane region" description="Helical" evidence="7">
    <location>
        <begin position="126"/>
        <end position="144"/>
    </location>
</feature>
<organism evidence="9 10">
    <name type="scientific">Acrodontium crateriforme</name>
    <dbReference type="NCBI Taxonomy" id="150365"/>
    <lineage>
        <taxon>Eukaryota</taxon>
        <taxon>Fungi</taxon>
        <taxon>Dikarya</taxon>
        <taxon>Ascomycota</taxon>
        <taxon>Pezizomycotina</taxon>
        <taxon>Dothideomycetes</taxon>
        <taxon>Dothideomycetidae</taxon>
        <taxon>Mycosphaerellales</taxon>
        <taxon>Teratosphaeriaceae</taxon>
        <taxon>Acrodontium</taxon>
    </lineage>
</organism>
<dbReference type="Proteomes" id="UP001303373">
    <property type="component" value="Chromosome 14"/>
</dbReference>
<reference evidence="9 10" key="1">
    <citation type="submission" date="2023-11" db="EMBL/GenBank/DDBJ databases">
        <title>An acidophilic fungus is an integral part of prey digestion in a carnivorous sundew plant.</title>
        <authorList>
            <person name="Tsai I.J."/>
        </authorList>
    </citation>
    <scope>NUCLEOTIDE SEQUENCE [LARGE SCALE GENOMIC DNA]</scope>
    <source>
        <strain evidence="9">169a</strain>
    </source>
</reference>
<dbReference type="AlphaFoldDB" id="A0AAQ3R837"/>
<feature type="transmembrane region" description="Helical" evidence="7">
    <location>
        <begin position="361"/>
        <end position="380"/>
    </location>
</feature>
<feature type="domain" description="Major facilitator superfamily (MFS) profile" evidence="8">
    <location>
        <begin position="25"/>
        <end position="492"/>
    </location>
</feature>
<dbReference type="CDD" id="cd17325">
    <property type="entry name" value="MFS_MdtG_SLC18_like"/>
    <property type="match status" value="1"/>
</dbReference>
<evidence type="ECO:0000256" key="1">
    <source>
        <dbReference type="ARBA" id="ARBA00004141"/>
    </source>
</evidence>
<evidence type="ECO:0000256" key="3">
    <source>
        <dbReference type="ARBA" id="ARBA00022692"/>
    </source>
</evidence>
<dbReference type="PROSITE" id="PS50850">
    <property type="entry name" value="MFS"/>
    <property type="match status" value="1"/>
</dbReference>
<dbReference type="GO" id="GO:0022857">
    <property type="term" value="F:transmembrane transporter activity"/>
    <property type="evidence" value="ECO:0007669"/>
    <property type="project" value="InterPro"/>
</dbReference>
<keyword evidence="3 7" id="KW-0812">Transmembrane</keyword>
<feature type="transmembrane region" description="Helical" evidence="7">
    <location>
        <begin position="185"/>
        <end position="204"/>
    </location>
</feature>
<feature type="transmembrane region" description="Helical" evidence="7">
    <location>
        <begin position="62"/>
        <end position="86"/>
    </location>
</feature>
<evidence type="ECO:0000313" key="9">
    <source>
        <dbReference type="EMBL" id="WPH04986.1"/>
    </source>
</evidence>
<feature type="transmembrane region" description="Helical" evidence="7">
    <location>
        <begin position="466"/>
        <end position="487"/>
    </location>
</feature>
<feature type="transmembrane region" description="Helical" evidence="7">
    <location>
        <begin position="392"/>
        <end position="417"/>
    </location>
</feature>
<sequence length="515" mass="54478">MLAWLFGSTSQPPVFLKFRSSKTFIIVTVSTAVFTDVFIYEIIVPVLPFALTRRSGVNPDSIQTWISIFLAVYGAATLIASPFCGYLADMTTSRRMPFVLGLLALAGSTVMLFIGNSIGVLVAGRVLQGISAAVVGVVGLALLVDTVGPDAVGEAMGFVGLSMSLAILVGPMLSGIVYATAGYNAVFAMAFGLIGLDMLLRLIMVEKKAALQWLPSEQPQVQHDVPQGDSQAEPEADQALTRDPMEAQDPPEATVLKSTLVQVQSAQGIRALDAASSGKEIRGHLPPILHLLSSRRVLAALWACTIQASLLTAFDSILPLFVRNTFHWNSIGAGLIFLPIVVVSFIGPVVGKLSDKFGPRWFATGGFIGACPCLILLRLVDQNTLNQKVLLCALLALFAIAVSCVITPIMAEIAYAVAAKAQRRPPGFFGENGAYAQAYSLFNMSWAAGSMIGPLLGGLVTERAGWRTATLILGIISLATSVPTAIWTGGSIWKKRRTSHDDENAGGGTQSAVAA</sequence>
<feature type="region of interest" description="Disordered" evidence="6">
    <location>
        <begin position="220"/>
        <end position="239"/>
    </location>
</feature>
<feature type="transmembrane region" description="Helical" evidence="7">
    <location>
        <begin position="156"/>
        <end position="179"/>
    </location>
</feature>
<dbReference type="GO" id="GO:0016020">
    <property type="term" value="C:membrane"/>
    <property type="evidence" value="ECO:0007669"/>
    <property type="project" value="UniProtKB-SubCell"/>
</dbReference>
<evidence type="ECO:0000313" key="10">
    <source>
        <dbReference type="Proteomes" id="UP001303373"/>
    </source>
</evidence>
<dbReference type="Gene3D" id="1.20.1720.10">
    <property type="entry name" value="Multidrug resistance protein D"/>
    <property type="match status" value="1"/>
</dbReference>
<dbReference type="InterPro" id="IPR011701">
    <property type="entry name" value="MFS"/>
</dbReference>
<accession>A0AAQ3R837</accession>
<dbReference type="EMBL" id="CP138593">
    <property type="protein sequence ID" value="WPH04986.1"/>
    <property type="molecule type" value="Genomic_DNA"/>
</dbReference>
<keyword evidence="2" id="KW-0813">Transport</keyword>
<keyword evidence="5 7" id="KW-0472">Membrane</keyword>
<dbReference type="Pfam" id="PF07690">
    <property type="entry name" value="MFS_1"/>
    <property type="match status" value="2"/>
</dbReference>
<feature type="transmembrane region" description="Helical" evidence="7">
    <location>
        <begin position="438"/>
        <end position="460"/>
    </location>
</feature>
<evidence type="ECO:0000256" key="6">
    <source>
        <dbReference type="SAM" id="MobiDB-lite"/>
    </source>
</evidence>
<dbReference type="SUPFAM" id="SSF103473">
    <property type="entry name" value="MFS general substrate transporter"/>
    <property type="match status" value="1"/>
</dbReference>
<evidence type="ECO:0000256" key="2">
    <source>
        <dbReference type="ARBA" id="ARBA00022448"/>
    </source>
</evidence>
<feature type="transmembrane region" description="Helical" evidence="7">
    <location>
        <begin position="24"/>
        <end position="50"/>
    </location>
</feature>
<keyword evidence="4 7" id="KW-1133">Transmembrane helix</keyword>
<name>A0AAQ3R837_9PEZI</name>
<comment type="subcellular location">
    <subcellularLocation>
        <location evidence="1">Membrane</location>
        <topology evidence="1">Multi-pass membrane protein</topology>
    </subcellularLocation>
</comment>
<proteinExistence type="predicted"/>
<dbReference type="PANTHER" id="PTHR23506">
    <property type="entry name" value="GH10249P"/>
    <property type="match status" value="1"/>
</dbReference>
<dbReference type="InterPro" id="IPR036259">
    <property type="entry name" value="MFS_trans_sf"/>
</dbReference>
<dbReference type="InterPro" id="IPR020846">
    <property type="entry name" value="MFS_dom"/>
</dbReference>
<protein>
    <recommendedName>
        <fullName evidence="8">Major facilitator superfamily (MFS) profile domain-containing protein</fullName>
    </recommendedName>
</protein>
<feature type="transmembrane region" description="Helical" evidence="7">
    <location>
        <begin position="98"/>
        <end position="120"/>
    </location>
</feature>
<dbReference type="Gene3D" id="1.20.1250.20">
    <property type="entry name" value="MFS general substrate transporter like domains"/>
    <property type="match status" value="1"/>
</dbReference>
<gene>
    <name evidence="9" type="ORF">R9X50_00788400</name>
</gene>
<keyword evidence="10" id="KW-1185">Reference proteome</keyword>
<evidence type="ECO:0000256" key="4">
    <source>
        <dbReference type="ARBA" id="ARBA00022989"/>
    </source>
</evidence>
<feature type="transmembrane region" description="Helical" evidence="7">
    <location>
        <begin position="328"/>
        <end position="349"/>
    </location>
</feature>